<dbReference type="Gene3D" id="1.10.3680.10">
    <property type="entry name" value="TerB-like"/>
    <property type="match status" value="1"/>
</dbReference>
<evidence type="ECO:0000313" key="4">
    <source>
        <dbReference type="Proteomes" id="UP001409585"/>
    </source>
</evidence>
<dbReference type="InterPro" id="IPR007791">
    <property type="entry name" value="DjlA_N"/>
</dbReference>
<feature type="domain" description="J" evidence="2">
    <location>
        <begin position="215"/>
        <end position="279"/>
    </location>
</feature>
<name>A0AAV3U9H2_9ALTE</name>
<accession>A0AAV3U9H2</accession>
<organism evidence="3 4">
    <name type="scientific">Halioxenophilus aromaticivorans</name>
    <dbReference type="NCBI Taxonomy" id="1306992"/>
    <lineage>
        <taxon>Bacteria</taxon>
        <taxon>Pseudomonadati</taxon>
        <taxon>Pseudomonadota</taxon>
        <taxon>Gammaproteobacteria</taxon>
        <taxon>Alteromonadales</taxon>
        <taxon>Alteromonadaceae</taxon>
        <taxon>Halioxenophilus</taxon>
    </lineage>
</organism>
<proteinExistence type="predicted"/>
<evidence type="ECO:0000259" key="2">
    <source>
        <dbReference type="PROSITE" id="PS50076"/>
    </source>
</evidence>
<keyword evidence="1" id="KW-0143">Chaperone</keyword>
<dbReference type="InterPro" id="IPR036869">
    <property type="entry name" value="J_dom_sf"/>
</dbReference>
<dbReference type="NCBIfam" id="NF006948">
    <property type="entry name" value="PRK09430.1"/>
    <property type="match status" value="1"/>
</dbReference>
<sequence length="283" mass="30862">MFMWLGKVIGALLGFAVANVFGLVVGAFIGHMFDKSLGQFKPVLSAQEREQAEHLFFETVFQLMGYVAKADGRISEEEVAQAEQHMAQMRLSGEQRQQAIAHFKAGAEPDFDLVALGGRFNEVANRLPKLKQTLLTYVINMALADGRLDPAEEACLSQIAAQMGFSGFAFNHLMAMLRAQAGFQQSHGAGGAFGQGHAGGQQSYRPPSAADELAMAYEALGVDEQVSDAVLKKTYRKLISENHPDKLMGQGVPQEMIDVATERSKTIQTAYDLIKKHRKAVNG</sequence>
<dbReference type="Proteomes" id="UP001409585">
    <property type="component" value="Unassembled WGS sequence"/>
</dbReference>
<dbReference type="CDD" id="cd06257">
    <property type="entry name" value="DnaJ"/>
    <property type="match status" value="1"/>
</dbReference>
<protein>
    <submittedName>
        <fullName evidence="3">Co-chaperone DjlA</fullName>
    </submittedName>
</protein>
<evidence type="ECO:0000313" key="3">
    <source>
        <dbReference type="EMBL" id="GAA4961192.1"/>
    </source>
</evidence>
<dbReference type="InterPro" id="IPR001623">
    <property type="entry name" value="DnaJ_domain"/>
</dbReference>
<dbReference type="InterPro" id="IPR029024">
    <property type="entry name" value="TerB-like"/>
</dbReference>
<reference evidence="4" key="1">
    <citation type="journal article" date="2019" name="Int. J. Syst. Evol. Microbiol.">
        <title>The Global Catalogue of Microorganisms (GCM) 10K type strain sequencing project: providing services to taxonomists for standard genome sequencing and annotation.</title>
        <authorList>
            <consortium name="The Broad Institute Genomics Platform"/>
            <consortium name="The Broad Institute Genome Sequencing Center for Infectious Disease"/>
            <person name="Wu L."/>
            <person name="Ma J."/>
        </authorList>
    </citation>
    <scope>NUCLEOTIDE SEQUENCE [LARGE SCALE GENOMIC DNA]</scope>
    <source>
        <strain evidence="4">JCM 19134</strain>
    </source>
</reference>
<dbReference type="CDD" id="cd07316">
    <property type="entry name" value="terB_like_DjlA"/>
    <property type="match status" value="1"/>
</dbReference>
<evidence type="ECO:0000256" key="1">
    <source>
        <dbReference type="ARBA" id="ARBA00023186"/>
    </source>
</evidence>
<dbReference type="Gene3D" id="1.10.287.110">
    <property type="entry name" value="DnaJ domain"/>
    <property type="match status" value="1"/>
</dbReference>
<dbReference type="Pfam" id="PF05099">
    <property type="entry name" value="TerB"/>
    <property type="match status" value="1"/>
</dbReference>
<dbReference type="SMART" id="SM00271">
    <property type="entry name" value="DnaJ"/>
    <property type="match status" value="1"/>
</dbReference>
<dbReference type="AlphaFoldDB" id="A0AAV3U9H2"/>
<dbReference type="PRINTS" id="PR00625">
    <property type="entry name" value="JDOMAIN"/>
</dbReference>
<dbReference type="SUPFAM" id="SSF158682">
    <property type="entry name" value="TerB-like"/>
    <property type="match status" value="1"/>
</dbReference>
<comment type="caution">
    <text evidence="3">The sequence shown here is derived from an EMBL/GenBank/DDBJ whole genome shotgun (WGS) entry which is preliminary data.</text>
</comment>
<keyword evidence="4" id="KW-1185">Reference proteome</keyword>
<dbReference type="Pfam" id="PF00226">
    <property type="entry name" value="DnaJ"/>
    <property type="match status" value="1"/>
</dbReference>
<dbReference type="SUPFAM" id="SSF46565">
    <property type="entry name" value="Chaperone J-domain"/>
    <property type="match status" value="1"/>
</dbReference>
<dbReference type="PROSITE" id="PS50076">
    <property type="entry name" value="DNAJ_2"/>
    <property type="match status" value="1"/>
</dbReference>
<gene>
    <name evidence="3" type="primary">djlA</name>
    <name evidence="3" type="ORF">GCM10025791_48350</name>
</gene>
<dbReference type="EMBL" id="BAABLX010000080">
    <property type="protein sequence ID" value="GAA4961192.1"/>
    <property type="molecule type" value="Genomic_DNA"/>
</dbReference>